<evidence type="ECO:0000256" key="9">
    <source>
        <dbReference type="ARBA" id="ARBA00023207"/>
    </source>
</evidence>
<dbReference type="GO" id="GO:0005886">
    <property type="term" value="C:plasma membrane"/>
    <property type="evidence" value="ECO:0007669"/>
    <property type="project" value="UniProtKB-SubCell"/>
</dbReference>
<keyword evidence="4" id="KW-0336">GPI-anchor</keyword>
<accession>A0AAV4E134</accession>
<dbReference type="GO" id="GO:0098552">
    <property type="term" value="C:side of membrane"/>
    <property type="evidence" value="ECO:0007669"/>
    <property type="project" value="UniProtKB-KW"/>
</dbReference>
<evidence type="ECO:0000256" key="4">
    <source>
        <dbReference type="ARBA" id="ARBA00022622"/>
    </source>
</evidence>
<keyword evidence="3" id="KW-1003">Cell membrane</keyword>
<keyword evidence="7" id="KW-0472">Membrane</keyword>
<dbReference type="GO" id="GO:0009986">
    <property type="term" value="C:cell surface"/>
    <property type="evidence" value="ECO:0007669"/>
    <property type="project" value="TreeGrafter"/>
</dbReference>
<dbReference type="GO" id="GO:1905475">
    <property type="term" value="P:regulation of protein localization to membrane"/>
    <property type="evidence" value="ECO:0007669"/>
    <property type="project" value="TreeGrafter"/>
</dbReference>
<reference evidence="12 13" key="1">
    <citation type="journal article" date="2021" name="Elife">
        <title>Chloroplast acquisition without the gene transfer in kleptoplastic sea slugs, Plakobranchus ocellatus.</title>
        <authorList>
            <person name="Maeda T."/>
            <person name="Takahashi S."/>
            <person name="Yoshida T."/>
            <person name="Shimamura S."/>
            <person name="Takaki Y."/>
            <person name="Nagai Y."/>
            <person name="Toyoda A."/>
            <person name="Suzuki Y."/>
            <person name="Arimoto A."/>
            <person name="Ishii H."/>
            <person name="Satoh N."/>
            <person name="Nishiyama T."/>
            <person name="Hasebe M."/>
            <person name="Maruyama T."/>
            <person name="Minagawa J."/>
            <person name="Obokata J."/>
            <person name="Shigenobu S."/>
        </authorList>
    </citation>
    <scope>NUCLEOTIDE SEQUENCE [LARGE SCALE GENOMIC DNA]</scope>
</reference>
<evidence type="ECO:0000256" key="1">
    <source>
        <dbReference type="ARBA" id="ARBA00004609"/>
    </source>
</evidence>
<comment type="subcellular location">
    <subcellularLocation>
        <location evidence="1">Cell membrane</location>
        <topology evidence="1">Lipid-anchor</topology>
        <topology evidence="1">GPI-anchor</topology>
    </subcellularLocation>
</comment>
<evidence type="ECO:0000313" key="12">
    <source>
        <dbReference type="EMBL" id="GFO49940.1"/>
    </source>
</evidence>
<dbReference type="GO" id="GO:0016477">
    <property type="term" value="P:cell migration"/>
    <property type="evidence" value="ECO:0007669"/>
    <property type="project" value="TreeGrafter"/>
</dbReference>
<dbReference type="PANTHER" id="PTHR10822:SF30">
    <property type="entry name" value="DALLY-LIKE, ISOFORM A"/>
    <property type="match status" value="1"/>
</dbReference>
<evidence type="ECO:0000256" key="3">
    <source>
        <dbReference type="ARBA" id="ARBA00022475"/>
    </source>
</evidence>
<dbReference type="Pfam" id="PF01153">
    <property type="entry name" value="Glypican"/>
    <property type="match status" value="1"/>
</dbReference>
<dbReference type="AlphaFoldDB" id="A0AAV4E134"/>
<dbReference type="Proteomes" id="UP000735302">
    <property type="component" value="Unassembled WGS sequence"/>
</dbReference>
<gene>
    <name evidence="12" type="ORF">PoB_007644500</name>
</gene>
<keyword evidence="6" id="KW-0654">Proteoglycan</keyword>
<keyword evidence="10" id="KW-0449">Lipoprotein</keyword>
<dbReference type="GO" id="GO:0009966">
    <property type="term" value="P:regulation of signal transduction"/>
    <property type="evidence" value="ECO:0007669"/>
    <property type="project" value="InterPro"/>
</dbReference>
<protein>
    <submittedName>
        <fullName evidence="12">Glypican</fullName>
    </submittedName>
</protein>
<dbReference type="GO" id="GO:0005576">
    <property type="term" value="C:extracellular region"/>
    <property type="evidence" value="ECO:0007669"/>
    <property type="project" value="TreeGrafter"/>
</dbReference>
<comment type="similarity">
    <text evidence="2 11">Belongs to the glypican family.</text>
</comment>
<evidence type="ECO:0000256" key="2">
    <source>
        <dbReference type="ARBA" id="ARBA00010260"/>
    </source>
</evidence>
<keyword evidence="9" id="KW-0357">Heparan sulfate</keyword>
<evidence type="ECO:0000256" key="7">
    <source>
        <dbReference type="ARBA" id="ARBA00023136"/>
    </source>
</evidence>
<evidence type="ECO:0000256" key="5">
    <source>
        <dbReference type="ARBA" id="ARBA00022729"/>
    </source>
</evidence>
<evidence type="ECO:0000256" key="11">
    <source>
        <dbReference type="RuleBase" id="RU003518"/>
    </source>
</evidence>
<proteinExistence type="inferred from homology"/>
<keyword evidence="5" id="KW-0732">Signal</keyword>
<evidence type="ECO:0000313" key="13">
    <source>
        <dbReference type="Proteomes" id="UP000735302"/>
    </source>
</evidence>
<evidence type="ECO:0000256" key="10">
    <source>
        <dbReference type="ARBA" id="ARBA00023288"/>
    </source>
</evidence>
<keyword evidence="13" id="KW-1185">Reference proteome</keyword>
<dbReference type="PANTHER" id="PTHR10822">
    <property type="entry name" value="GLYPICAN"/>
    <property type="match status" value="1"/>
</dbReference>
<dbReference type="EMBL" id="BLXT01008548">
    <property type="protein sequence ID" value="GFO49940.1"/>
    <property type="molecule type" value="Genomic_DNA"/>
</dbReference>
<evidence type="ECO:0000256" key="6">
    <source>
        <dbReference type="ARBA" id="ARBA00022974"/>
    </source>
</evidence>
<dbReference type="InterPro" id="IPR001863">
    <property type="entry name" value="Glypican"/>
</dbReference>
<sequence>MFVETYGLLYQQNSKIFTDLFTQLRYYYTGRDIDLKDVMNSFFNELLQKMFELLNQVRVDDRYRQCLTNTMDELKPFADVPIKLSMHVKRALIAARTFVQGLAVGRDVITTIMEIAPSEACVQGIVRMTHCPYCRGLTATKPCHNFCMNTMKGCLANHAELNAAWNDYISKLQRPSPTSGSGSRSGS</sequence>
<comment type="caution">
    <text evidence="12">The sequence shown here is derived from an EMBL/GenBank/DDBJ whole genome shotgun (WGS) entry which is preliminary data.</text>
</comment>
<organism evidence="12 13">
    <name type="scientific">Plakobranchus ocellatus</name>
    <dbReference type="NCBI Taxonomy" id="259542"/>
    <lineage>
        <taxon>Eukaryota</taxon>
        <taxon>Metazoa</taxon>
        <taxon>Spiralia</taxon>
        <taxon>Lophotrochozoa</taxon>
        <taxon>Mollusca</taxon>
        <taxon>Gastropoda</taxon>
        <taxon>Heterobranchia</taxon>
        <taxon>Euthyneura</taxon>
        <taxon>Panpulmonata</taxon>
        <taxon>Sacoglossa</taxon>
        <taxon>Placobranchoidea</taxon>
        <taxon>Plakobranchidae</taxon>
        <taxon>Plakobranchus</taxon>
    </lineage>
</organism>
<dbReference type="GO" id="GO:0045202">
    <property type="term" value="C:synapse"/>
    <property type="evidence" value="ECO:0007669"/>
    <property type="project" value="TreeGrafter"/>
</dbReference>
<name>A0AAV4E134_9GAST</name>
<evidence type="ECO:0000256" key="8">
    <source>
        <dbReference type="ARBA" id="ARBA00023180"/>
    </source>
</evidence>
<keyword evidence="8" id="KW-0325">Glycoprotein</keyword>